<keyword evidence="2" id="KW-0812">Transmembrane</keyword>
<feature type="transmembrane region" description="Helical" evidence="2">
    <location>
        <begin position="486"/>
        <end position="506"/>
    </location>
</feature>
<dbReference type="CDD" id="cd00882">
    <property type="entry name" value="Ras_like_GTPase"/>
    <property type="match status" value="1"/>
</dbReference>
<protein>
    <submittedName>
        <fullName evidence="3">GTPase domain-containing protein</fullName>
    </submittedName>
</protein>
<keyword evidence="2" id="KW-0472">Membrane</keyword>
<dbReference type="RefSeq" id="WP_235034461.1">
    <property type="nucleotide sequence ID" value="NZ_CP141221.1"/>
</dbReference>
<dbReference type="Proteomes" id="UP001239462">
    <property type="component" value="Unassembled WGS sequence"/>
</dbReference>
<keyword evidence="2" id="KW-1133">Transmembrane helix</keyword>
<dbReference type="Gene3D" id="3.40.50.300">
    <property type="entry name" value="P-loop containing nucleotide triphosphate hydrolases"/>
    <property type="match status" value="1"/>
</dbReference>
<evidence type="ECO:0000313" key="3">
    <source>
        <dbReference type="EMBL" id="MDM4017663.1"/>
    </source>
</evidence>
<evidence type="ECO:0000256" key="2">
    <source>
        <dbReference type="SAM" id="Phobius"/>
    </source>
</evidence>
<name>A0ABT7PMV2_9BACT</name>
<evidence type="ECO:0000313" key="4">
    <source>
        <dbReference type="Proteomes" id="UP001239462"/>
    </source>
</evidence>
<feature type="region of interest" description="Disordered" evidence="1">
    <location>
        <begin position="1"/>
        <end position="21"/>
    </location>
</feature>
<feature type="compositionally biased region" description="Polar residues" evidence="1">
    <location>
        <begin position="1"/>
        <end position="12"/>
    </location>
</feature>
<feature type="transmembrane region" description="Helical" evidence="2">
    <location>
        <begin position="340"/>
        <end position="360"/>
    </location>
</feature>
<sequence length="612" mass="66336">MESIEMNQQVLPSQPEGESDSFVRRVRRAATTVLGNSETGRQVRALCDEHVSARNLIAQDRAAGSLVLAVVGATGQGKSWLVRQLIRDSPMKDSIRSGNNLDQTTEQLVWVGPQPPADLDARFETYVRVSSDEMEPFGVPYLLVDAPGATDDRKAVVDVARRALSLASAIILVVRRDQIRGQTPGVLAVASEGTIVLPVVNAVADGDDAVGADVDAFVANLRTVAPTSVIARPILCDDFFLSEESEATVGARVSGELVKRLKAELENNPDSDRRRSVKLEALDNRFRAALSGLLAEKLPGLTRAVERLNEEATKLPGQVAQTLVGADGPLAAAVRSRLRLSLLTSIGAIWFPFRTVLGVLNLTSGAWDRLLLSLSGSLPSLVSTIYTSTKMLAGDRNASEEIRTGLQRRSSAAVSDRLGPLARQFRDELELLRTSDSETPSAMPGSTRSNEAQVASLSGIEALQERSHSIFEAAIEQNAIRWATPFALVGTLIFWTLMAGPFVALYKEYIAASFDSLATTGQLHEHVMERFPKPEFAMVLTSLVLSILPTAIFAMFAISAAQSKKRTGAAIEQIRDQHDEAIRSLQREGVLCLRWDEPLLSDAEFLMSAGRM</sequence>
<accession>A0ABT7PMV2</accession>
<gene>
    <name evidence="3" type="ORF">QTN89_19600</name>
</gene>
<dbReference type="EMBL" id="JASZZN010000015">
    <property type="protein sequence ID" value="MDM4017663.1"/>
    <property type="molecule type" value="Genomic_DNA"/>
</dbReference>
<evidence type="ECO:0000256" key="1">
    <source>
        <dbReference type="SAM" id="MobiDB-lite"/>
    </source>
</evidence>
<keyword evidence="4" id="KW-1185">Reference proteome</keyword>
<dbReference type="InterPro" id="IPR027417">
    <property type="entry name" value="P-loop_NTPase"/>
</dbReference>
<proteinExistence type="predicted"/>
<dbReference type="SUPFAM" id="SSF52540">
    <property type="entry name" value="P-loop containing nucleoside triphosphate hydrolases"/>
    <property type="match status" value="1"/>
</dbReference>
<comment type="caution">
    <text evidence="3">The sequence shown here is derived from an EMBL/GenBank/DDBJ whole genome shotgun (WGS) entry which is preliminary data.</text>
</comment>
<feature type="transmembrane region" description="Helical" evidence="2">
    <location>
        <begin position="536"/>
        <end position="558"/>
    </location>
</feature>
<organism evidence="3 4">
    <name type="scientific">Roseiconus lacunae</name>
    <dbReference type="NCBI Taxonomy" id="2605694"/>
    <lineage>
        <taxon>Bacteria</taxon>
        <taxon>Pseudomonadati</taxon>
        <taxon>Planctomycetota</taxon>
        <taxon>Planctomycetia</taxon>
        <taxon>Pirellulales</taxon>
        <taxon>Pirellulaceae</taxon>
        <taxon>Roseiconus</taxon>
    </lineage>
</organism>
<reference evidence="3 4" key="1">
    <citation type="submission" date="2023-06" db="EMBL/GenBank/DDBJ databases">
        <title>Roseiconus lacunae JC819 isolated from Gulf of Mannar region, Tamil Nadu.</title>
        <authorList>
            <person name="Pk S."/>
            <person name="Ch S."/>
            <person name="Ch V.R."/>
        </authorList>
    </citation>
    <scope>NUCLEOTIDE SEQUENCE [LARGE SCALE GENOMIC DNA]</scope>
    <source>
        <strain evidence="3 4">JC819</strain>
    </source>
</reference>